<proteinExistence type="predicted"/>
<evidence type="ECO:0000313" key="7">
    <source>
        <dbReference type="Proteomes" id="UP000316343"/>
    </source>
</evidence>
<dbReference type="SMART" id="SM00419">
    <property type="entry name" value="HTH_CRP"/>
    <property type="match status" value="1"/>
</dbReference>
<keyword evidence="7" id="KW-1185">Reference proteome</keyword>
<dbReference type="SMART" id="SM00100">
    <property type="entry name" value="cNMP"/>
    <property type="match status" value="1"/>
</dbReference>
<dbReference type="Pfam" id="PF13545">
    <property type="entry name" value="HTH_Crp_2"/>
    <property type="match status" value="1"/>
</dbReference>
<dbReference type="PROSITE" id="PS00042">
    <property type="entry name" value="HTH_CRP_1"/>
    <property type="match status" value="1"/>
</dbReference>
<dbReference type="InterPro" id="IPR012318">
    <property type="entry name" value="HTH_CRP"/>
</dbReference>
<keyword evidence="1" id="KW-0805">Transcription regulation</keyword>
<evidence type="ECO:0000256" key="2">
    <source>
        <dbReference type="ARBA" id="ARBA00023125"/>
    </source>
</evidence>
<sequence>MNSNCATCPVKDSAACSVLTEEERNALASAGRTRDLKRGEMLFAAGDEDAACATLVTGALKVSAIDRDGNEQILALVHPSGFIGELFSPFAHHDVVALTNSRLCTFARKDIERAIDEFPSLARALLRRSQEDLLATRGLLELNATADAETRLAALIHDFAAAASHTSCHLASEFELPLTRGEIANMLGLTIETVSRKLGEIEDNGAIKRKGKRGIEIIDPALLQVLSGRQAAQA</sequence>
<dbReference type="PROSITE" id="PS51063">
    <property type="entry name" value="HTH_CRP_2"/>
    <property type="match status" value="1"/>
</dbReference>
<comment type="caution">
    <text evidence="6">The sequence shown here is derived from an EMBL/GenBank/DDBJ whole genome shotgun (WGS) entry which is preliminary data.</text>
</comment>
<feature type="domain" description="HTH crp-type" evidence="5">
    <location>
        <begin position="146"/>
        <end position="221"/>
    </location>
</feature>
<dbReference type="GO" id="GO:0005829">
    <property type="term" value="C:cytosol"/>
    <property type="evidence" value="ECO:0007669"/>
    <property type="project" value="TreeGrafter"/>
</dbReference>
<dbReference type="InterPro" id="IPR036390">
    <property type="entry name" value="WH_DNA-bd_sf"/>
</dbReference>
<dbReference type="SUPFAM" id="SSF51206">
    <property type="entry name" value="cAMP-binding domain-like"/>
    <property type="match status" value="1"/>
</dbReference>
<dbReference type="PANTHER" id="PTHR24567:SF28">
    <property type="entry name" value="LISTERIOLYSIN REGULATORY PROTEIN"/>
    <property type="match status" value="1"/>
</dbReference>
<dbReference type="CDD" id="cd00092">
    <property type="entry name" value="HTH_CRP"/>
    <property type="match status" value="1"/>
</dbReference>
<dbReference type="EMBL" id="VHJK01000001">
    <property type="protein sequence ID" value="TRD10532.1"/>
    <property type="molecule type" value="Genomic_DNA"/>
</dbReference>
<name>A0A547P8Q5_9SPHN</name>
<dbReference type="Gene3D" id="2.60.120.10">
    <property type="entry name" value="Jelly Rolls"/>
    <property type="match status" value="1"/>
</dbReference>
<dbReference type="CDD" id="cd00038">
    <property type="entry name" value="CAP_ED"/>
    <property type="match status" value="1"/>
</dbReference>
<dbReference type="PROSITE" id="PS50042">
    <property type="entry name" value="CNMP_BINDING_3"/>
    <property type="match status" value="1"/>
</dbReference>
<dbReference type="PANTHER" id="PTHR24567">
    <property type="entry name" value="CRP FAMILY TRANSCRIPTIONAL REGULATORY PROTEIN"/>
    <property type="match status" value="1"/>
</dbReference>
<evidence type="ECO:0000256" key="3">
    <source>
        <dbReference type="ARBA" id="ARBA00023163"/>
    </source>
</evidence>
<dbReference type="InterPro" id="IPR050397">
    <property type="entry name" value="Env_Response_Regulators"/>
</dbReference>
<dbReference type="GO" id="GO:0003700">
    <property type="term" value="F:DNA-binding transcription factor activity"/>
    <property type="evidence" value="ECO:0007669"/>
    <property type="project" value="InterPro"/>
</dbReference>
<gene>
    <name evidence="6" type="ORF">FGU71_00725</name>
</gene>
<feature type="domain" description="Cyclic nucleotide-binding" evidence="4">
    <location>
        <begin position="15"/>
        <end position="86"/>
    </location>
</feature>
<dbReference type="InterPro" id="IPR000595">
    <property type="entry name" value="cNMP-bd_dom"/>
</dbReference>
<evidence type="ECO:0000259" key="4">
    <source>
        <dbReference type="PROSITE" id="PS50042"/>
    </source>
</evidence>
<accession>A0A547P8Q5</accession>
<dbReference type="OrthoDB" id="667966at2"/>
<dbReference type="InterPro" id="IPR018490">
    <property type="entry name" value="cNMP-bd_dom_sf"/>
</dbReference>
<dbReference type="GO" id="GO:0003677">
    <property type="term" value="F:DNA binding"/>
    <property type="evidence" value="ECO:0007669"/>
    <property type="project" value="UniProtKB-KW"/>
</dbReference>
<dbReference type="InterPro" id="IPR014710">
    <property type="entry name" value="RmlC-like_jellyroll"/>
</dbReference>
<keyword evidence="3" id="KW-0804">Transcription</keyword>
<dbReference type="AlphaFoldDB" id="A0A547P8Q5"/>
<keyword evidence="2" id="KW-0238">DNA-binding</keyword>
<protein>
    <submittedName>
        <fullName evidence="6">Crp/Fnr family transcriptional regulator</fullName>
    </submittedName>
</protein>
<organism evidence="6 7">
    <name type="scientific">Erythrobacter insulae</name>
    <dbReference type="NCBI Taxonomy" id="2584124"/>
    <lineage>
        <taxon>Bacteria</taxon>
        <taxon>Pseudomonadati</taxon>
        <taxon>Pseudomonadota</taxon>
        <taxon>Alphaproteobacteria</taxon>
        <taxon>Sphingomonadales</taxon>
        <taxon>Erythrobacteraceae</taxon>
        <taxon>Erythrobacter/Porphyrobacter group</taxon>
        <taxon>Erythrobacter</taxon>
    </lineage>
</organism>
<dbReference type="Proteomes" id="UP000316343">
    <property type="component" value="Unassembled WGS sequence"/>
</dbReference>
<evidence type="ECO:0000256" key="1">
    <source>
        <dbReference type="ARBA" id="ARBA00023015"/>
    </source>
</evidence>
<evidence type="ECO:0000313" key="6">
    <source>
        <dbReference type="EMBL" id="TRD10532.1"/>
    </source>
</evidence>
<dbReference type="PRINTS" id="PR00034">
    <property type="entry name" value="HTHCRP"/>
</dbReference>
<reference evidence="6 7" key="1">
    <citation type="submission" date="2019-06" db="EMBL/GenBank/DDBJ databases">
        <title>Erythrobacter insulae sp. nov., isolated from a tidal flat.</title>
        <authorList>
            <person name="Yoon J.-H."/>
        </authorList>
    </citation>
    <scope>NUCLEOTIDE SEQUENCE [LARGE SCALE GENOMIC DNA]</scope>
    <source>
        <strain evidence="6 7">JBTF-M21</strain>
    </source>
</reference>
<dbReference type="InterPro" id="IPR018335">
    <property type="entry name" value="Tscrpt_reg_HTH_Crp-type_CS"/>
</dbReference>
<dbReference type="InterPro" id="IPR036388">
    <property type="entry name" value="WH-like_DNA-bd_sf"/>
</dbReference>
<dbReference type="SUPFAM" id="SSF46785">
    <property type="entry name" value="Winged helix' DNA-binding domain"/>
    <property type="match status" value="1"/>
</dbReference>
<evidence type="ECO:0000259" key="5">
    <source>
        <dbReference type="PROSITE" id="PS51063"/>
    </source>
</evidence>
<dbReference type="RefSeq" id="WP_142786794.1">
    <property type="nucleotide sequence ID" value="NZ_VHJK01000001.1"/>
</dbReference>
<dbReference type="Gene3D" id="1.10.10.10">
    <property type="entry name" value="Winged helix-like DNA-binding domain superfamily/Winged helix DNA-binding domain"/>
    <property type="match status" value="1"/>
</dbReference>
<dbReference type="Pfam" id="PF00027">
    <property type="entry name" value="cNMP_binding"/>
    <property type="match status" value="1"/>
</dbReference>